<dbReference type="GO" id="GO:0051536">
    <property type="term" value="F:iron-sulfur cluster binding"/>
    <property type="evidence" value="ECO:0007669"/>
    <property type="project" value="UniProtKB-KW"/>
</dbReference>
<dbReference type="PANTHER" id="PTHR43432:SF6">
    <property type="entry name" value="RADICAL SAM CORE DOMAIN-CONTAINING PROTEIN"/>
    <property type="match status" value="1"/>
</dbReference>
<feature type="region of interest" description="Disordered" evidence="4">
    <location>
        <begin position="268"/>
        <end position="292"/>
    </location>
</feature>
<keyword evidence="3" id="KW-0411">Iron-sulfur</keyword>
<sequence>MLEDEIGVENGQKEWGSYVLYRDGLGERLDEHLDRKRKWRKTPRGRGVVGVSFSTDCYMDGRAGKITRNVVKALTDHEKYTRVLTRNPILALQDLDVFVEGGEHVTIGSSIPCMDGDQVTAIEPNAPVPEHRLRGLKEFNENGVQTFVSMSPTYPTQDKDDLREQLKRVAECDPAVIFHEPINPRGGNFEMTVQAARDAEEDRLADELDQLRNQERWIEYATNHLRWVQEIGDELGLPVHLWPDKQLIKHLSDEEAVWLQSWRDRQSPEEFAERELPKSSLPSYPSYQAQET</sequence>
<protein>
    <submittedName>
        <fullName evidence="5">Radical SAM protein</fullName>
    </submittedName>
</protein>
<accession>A0AAP3E4L8</accession>
<comment type="caution">
    <text evidence="5">The sequence shown here is derived from an EMBL/GenBank/DDBJ whole genome shotgun (WGS) entry which is preliminary data.</text>
</comment>
<feature type="compositionally biased region" description="Basic and acidic residues" evidence="4">
    <location>
        <begin position="268"/>
        <end position="277"/>
    </location>
</feature>
<keyword evidence="2" id="KW-0408">Iron</keyword>
<dbReference type="Gene3D" id="3.80.30.30">
    <property type="match status" value="1"/>
</dbReference>
<evidence type="ECO:0000313" key="5">
    <source>
        <dbReference type="EMBL" id="MCU4744292.1"/>
    </source>
</evidence>
<dbReference type="AlphaFoldDB" id="A0AAP3E4L8"/>
<dbReference type="SUPFAM" id="SSF102114">
    <property type="entry name" value="Radical SAM enzymes"/>
    <property type="match status" value="1"/>
</dbReference>
<organism evidence="5 6">
    <name type="scientific">Natronoglomus mannanivorans</name>
    <dbReference type="NCBI Taxonomy" id="2979990"/>
    <lineage>
        <taxon>Archaea</taxon>
        <taxon>Methanobacteriati</taxon>
        <taxon>Methanobacteriota</taxon>
        <taxon>Stenosarchaea group</taxon>
        <taxon>Halobacteria</taxon>
        <taxon>Halobacteriales</taxon>
        <taxon>Natrialbaceae</taxon>
        <taxon>Natronoglomus</taxon>
    </lineage>
</organism>
<dbReference type="EMBL" id="JAOPKA010000025">
    <property type="protein sequence ID" value="MCU4744292.1"/>
    <property type="molecule type" value="Genomic_DNA"/>
</dbReference>
<name>A0AAP3E4L8_9EURY</name>
<dbReference type="GO" id="GO:0046872">
    <property type="term" value="F:metal ion binding"/>
    <property type="evidence" value="ECO:0007669"/>
    <property type="project" value="UniProtKB-KW"/>
</dbReference>
<proteinExistence type="predicted"/>
<reference evidence="5" key="1">
    <citation type="submission" date="2022-09" db="EMBL/GenBank/DDBJ databases">
        <title>Enrichment on poylsaccharides allowed isolation of novel metabolic and taxonomic groups of Haloarchaea.</title>
        <authorList>
            <person name="Sorokin D.Y."/>
            <person name="Elcheninov A.G."/>
            <person name="Khizhniak T.V."/>
            <person name="Kolganova T.V."/>
            <person name="Kublanov I.V."/>
        </authorList>
    </citation>
    <scope>NUCLEOTIDE SEQUENCE</scope>
    <source>
        <strain evidence="5">AArc-xg1-1</strain>
    </source>
</reference>
<gene>
    <name evidence="5" type="ORF">OB960_23235</name>
</gene>
<evidence type="ECO:0000256" key="4">
    <source>
        <dbReference type="SAM" id="MobiDB-lite"/>
    </source>
</evidence>
<feature type="compositionally biased region" description="Low complexity" evidence="4">
    <location>
        <begin position="278"/>
        <end position="292"/>
    </location>
</feature>
<dbReference type="InterPro" id="IPR040086">
    <property type="entry name" value="MJ0683-like"/>
</dbReference>
<dbReference type="InterPro" id="IPR058240">
    <property type="entry name" value="rSAM_sf"/>
</dbReference>
<evidence type="ECO:0000256" key="1">
    <source>
        <dbReference type="ARBA" id="ARBA00022723"/>
    </source>
</evidence>
<evidence type="ECO:0000313" key="6">
    <source>
        <dbReference type="Proteomes" id="UP001321018"/>
    </source>
</evidence>
<evidence type="ECO:0000256" key="3">
    <source>
        <dbReference type="ARBA" id="ARBA00023014"/>
    </source>
</evidence>
<dbReference type="PANTHER" id="PTHR43432">
    <property type="entry name" value="SLR0285 PROTEIN"/>
    <property type="match status" value="1"/>
</dbReference>
<dbReference type="Proteomes" id="UP001321018">
    <property type="component" value="Unassembled WGS sequence"/>
</dbReference>
<keyword evidence="1" id="KW-0479">Metal-binding</keyword>
<evidence type="ECO:0000256" key="2">
    <source>
        <dbReference type="ARBA" id="ARBA00023004"/>
    </source>
</evidence>